<dbReference type="Gene3D" id="4.10.1240.10">
    <property type="entry name" value="GPCR, family 2, extracellular hormone receptor domain"/>
    <property type="match status" value="1"/>
</dbReference>
<proteinExistence type="predicted"/>
<dbReference type="EMBL" id="SEYY01021819">
    <property type="protein sequence ID" value="KAB7496036.1"/>
    <property type="molecule type" value="Genomic_DNA"/>
</dbReference>
<comment type="caution">
    <text evidence="1">The sequence shown here is derived from an EMBL/GenBank/DDBJ whole genome shotgun (WGS) entry which is preliminary data.</text>
</comment>
<evidence type="ECO:0000313" key="2">
    <source>
        <dbReference type="Proteomes" id="UP000326759"/>
    </source>
</evidence>
<dbReference type="InterPro" id="IPR036445">
    <property type="entry name" value="GPCR_2_extracell_dom_sf"/>
</dbReference>
<evidence type="ECO:0000313" key="1">
    <source>
        <dbReference type="EMBL" id="KAB7496036.1"/>
    </source>
</evidence>
<keyword evidence="2" id="KW-1185">Reference proteome</keyword>
<reference evidence="1 2" key="1">
    <citation type="journal article" date="2019" name="PLoS Biol.">
        <title>Sex chromosomes control vertical transmission of feminizing Wolbachia symbionts in an isopod.</title>
        <authorList>
            <person name="Becking T."/>
            <person name="Chebbi M.A."/>
            <person name="Giraud I."/>
            <person name="Moumen B."/>
            <person name="Laverre T."/>
            <person name="Caubet Y."/>
            <person name="Peccoud J."/>
            <person name="Gilbert C."/>
            <person name="Cordaux R."/>
        </authorList>
    </citation>
    <scope>NUCLEOTIDE SEQUENCE [LARGE SCALE GENOMIC DNA]</scope>
    <source>
        <strain evidence="1">ANa2</strain>
        <tissue evidence="1">Whole body excluding digestive tract and cuticle</tissue>
    </source>
</reference>
<evidence type="ECO:0008006" key="3">
    <source>
        <dbReference type="Google" id="ProtNLM"/>
    </source>
</evidence>
<gene>
    <name evidence="1" type="ORF">Anas_07976</name>
</gene>
<protein>
    <recommendedName>
        <fullName evidence="3">Ig-like domain-containing protein</fullName>
    </recommendedName>
</protein>
<feature type="non-terminal residue" evidence="1">
    <location>
        <position position="1"/>
    </location>
</feature>
<dbReference type="GO" id="GO:0016020">
    <property type="term" value="C:membrane"/>
    <property type="evidence" value="ECO:0007669"/>
    <property type="project" value="InterPro"/>
</dbReference>
<dbReference type="Proteomes" id="UP000326759">
    <property type="component" value="Unassembled WGS sequence"/>
</dbReference>
<organism evidence="1 2">
    <name type="scientific">Armadillidium nasatum</name>
    <dbReference type="NCBI Taxonomy" id="96803"/>
    <lineage>
        <taxon>Eukaryota</taxon>
        <taxon>Metazoa</taxon>
        <taxon>Ecdysozoa</taxon>
        <taxon>Arthropoda</taxon>
        <taxon>Crustacea</taxon>
        <taxon>Multicrustacea</taxon>
        <taxon>Malacostraca</taxon>
        <taxon>Eumalacostraca</taxon>
        <taxon>Peracarida</taxon>
        <taxon>Isopoda</taxon>
        <taxon>Oniscidea</taxon>
        <taxon>Crinocheta</taxon>
        <taxon>Armadillidiidae</taxon>
        <taxon>Armadillidium</taxon>
    </lineage>
</organism>
<sequence length="320" mass="36774">IKSLFSCTNELQNLELVNNITLDESSRVIRLMNISKSLYDRMNNFKMWDGTAIQECFQNSTTQYNNIPGCEEKGQINPNISLSLVRVQFSSSVIDMFLGEVLASNLKKICCKTISNHFRISFYKDKQLINEIPFNLSTLKLTTWQSGDIKMESPGNNQVCLLFKKSSHIDDGHYLCKAEDEYFEEEKELYIKQTKPQMVVVAEPERVTVLKGQNAMLNCSENLLVTCNASDEYDKFKNYAETHVEVEVINPNLPYCEFNTSYGITWLSQKHSEVSTMKCPVGYLGYCTRECMLERSEISAYWNLPDCSDCMKNEISAIRK</sequence>
<dbReference type="GO" id="GO:0004930">
    <property type="term" value="F:G protein-coupled receptor activity"/>
    <property type="evidence" value="ECO:0007669"/>
    <property type="project" value="InterPro"/>
</dbReference>
<accession>A0A5N5SPS2</accession>
<name>A0A5N5SPS2_9CRUS</name>
<feature type="non-terminal residue" evidence="1">
    <location>
        <position position="320"/>
    </location>
</feature>
<dbReference type="AlphaFoldDB" id="A0A5N5SPS2"/>